<dbReference type="OrthoDB" id="3225452at2759"/>
<evidence type="ECO:0000259" key="8">
    <source>
        <dbReference type="PROSITE" id="PS51057"/>
    </source>
</evidence>
<dbReference type="PRINTS" id="PR00027">
    <property type="entry name" value="PAIREDBOX"/>
</dbReference>
<dbReference type="PANTHER" id="PTHR45636:SF43">
    <property type="entry name" value="PAIRED BOX POX-NEURO PROTEIN"/>
    <property type="match status" value="1"/>
</dbReference>
<keyword evidence="3" id="KW-0563">Paired box</keyword>
<keyword evidence="10" id="KW-1185">Reference proteome</keyword>
<feature type="non-terminal residue" evidence="9">
    <location>
        <position position="1"/>
    </location>
</feature>
<keyword evidence="2" id="KW-0217">Developmental protein</keyword>
<name>A0A8K0C637_IGNLU</name>
<dbReference type="PROSITE" id="PS00034">
    <property type="entry name" value="PAIRED_1"/>
    <property type="match status" value="1"/>
</dbReference>
<evidence type="ECO:0000313" key="9">
    <source>
        <dbReference type="EMBL" id="KAF2879321.1"/>
    </source>
</evidence>
<evidence type="ECO:0000256" key="1">
    <source>
        <dbReference type="ARBA" id="ARBA00004123"/>
    </source>
</evidence>
<dbReference type="PANTHER" id="PTHR45636">
    <property type="entry name" value="PAIRED BOX PROTEIN PAX-6-RELATED-RELATED"/>
    <property type="match status" value="1"/>
</dbReference>
<dbReference type="InterPro" id="IPR043182">
    <property type="entry name" value="PAIRED_DNA-bd_dom"/>
</dbReference>
<evidence type="ECO:0000256" key="5">
    <source>
        <dbReference type="ARBA" id="ARBA00023125"/>
    </source>
</evidence>
<proteinExistence type="predicted"/>
<accession>A0A8K0C637</accession>
<reference evidence="9" key="1">
    <citation type="submission" date="2019-08" db="EMBL/GenBank/DDBJ databases">
        <title>The genome of the North American firefly Photinus pyralis.</title>
        <authorList>
            <consortium name="Photinus pyralis genome working group"/>
            <person name="Fallon T.R."/>
            <person name="Sander Lower S.E."/>
            <person name="Weng J.-K."/>
        </authorList>
    </citation>
    <scope>NUCLEOTIDE SEQUENCE</scope>
    <source>
        <strain evidence="9">TRF0915ILg1</strain>
        <tissue evidence="9">Whole body</tissue>
    </source>
</reference>
<keyword evidence="6" id="KW-0804">Transcription</keyword>
<comment type="caution">
    <text evidence="9">The sequence shown here is derived from an EMBL/GenBank/DDBJ whole genome shotgun (WGS) entry which is preliminary data.</text>
</comment>
<dbReference type="FunFam" id="1.10.10.10:FF:000013">
    <property type="entry name" value="Paired box 8 isoform 1"/>
    <property type="match status" value="1"/>
</dbReference>
<feature type="domain" description="Paired" evidence="8">
    <location>
        <begin position="10"/>
        <end position="137"/>
    </location>
</feature>
<dbReference type="PROSITE" id="PS51057">
    <property type="entry name" value="PAIRED_2"/>
    <property type="match status" value="1"/>
</dbReference>
<evidence type="ECO:0000256" key="7">
    <source>
        <dbReference type="ARBA" id="ARBA00023242"/>
    </source>
</evidence>
<keyword evidence="5" id="KW-0238">DNA-binding</keyword>
<dbReference type="SMART" id="SM00351">
    <property type="entry name" value="PAX"/>
    <property type="match status" value="1"/>
</dbReference>
<comment type="subcellular location">
    <subcellularLocation>
        <location evidence="1">Nucleus</location>
    </subcellularLocation>
</comment>
<dbReference type="InterPro" id="IPR036388">
    <property type="entry name" value="WH-like_DNA-bd_sf"/>
</dbReference>
<evidence type="ECO:0000256" key="2">
    <source>
        <dbReference type="ARBA" id="ARBA00022473"/>
    </source>
</evidence>
<dbReference type="Pfam" id="PF00292">
    <property type="entry name" value="PAX"/>
    <property type="match status" value="1"/>
</dbReference>
<dbReference type="InterPro" id="IPR009057">
    <property type="entry name" value="Homeodomain-like_sf"/>
</dbReference>
<dbReference type="GO" id="GO:0005634">
    <property type="term" value="C:nucleus"/>
    <property type="evidence" value="ECO:0007669"/>
    <property type="project" value="UniProtKB-SubCell"/>
</dbReference>
<dbReference type="InterPro" id="IPR001523">
    <property type="entry name" value="Paired_dom"/>
</dbReference>
<dbReference type="EMBL" id="VTPC01091188">
    <property type="protein sequence ID" value="KAF2879321.1"/>
    <property type="molecule type" value="Genomic_DNA"/>
</dbReference>
<dbReference type="InterPro" id="IPR043565">
    <property type="entry name" value="PAX_fam"/>
</dbReference>
<keyword evidence="4" id="KW-0805">Transcription regulation</keyword>
<dbReference type="GO" id="GO:0000981">
    <property type="term" value="F:DNA-binding transcription factor activity, RNA polymerase II-specific"/>
    <property type="evidence" value="ECO:0007669"/>
    <property type="project" value="TreeGrafter"/>
</dbReference>
<dbReference type="Proteomes" id="UP000801492">
    <property type="component" value="Unassembled WGS sequence"/>
</dbReference>
<organism evidence="9 10">
    <name type="scientific">Ignelater luminosus</name>
    <name type="common">Cucubano</name>
    <name type="synonym">Pyrophorus luminosus</name>
    <dbReference type="NCBI Taxonomy" id="2038154"/>
    <lineage>
        <taxon>Eukaryota</taxon>
        <taxon>Metazoa</taxon>
        <taxon>Ecdysozoa</taxon>
        <taxon>Arthropoda</taxon>
        <taxon>Hexapoda</taxon>
        <taxon>Insecta</taxon>
        <taxon>Pterygota</taxon>
        <taxon>Neoptera</taxon>
        <taxon>Endopterygota</taxon>
        <taxon>Coleoptera</taxon>
        <taxon>Polyphaga</taxon>
        <taxon>Elateriformia</taxon>
        <taxon>Elateroidea</taxon>
        <taxon>Elateridae</taxon>
        <taxon>Agrypninae</taxon>
        <taxon>Pyrophorini</taxon>
        <taxon>Ignelater</taxon>
    </lineage>
</organism>
<evidence type="ECO:0000313" key="10">
    <source>
        <dbReference type="Proteomes" id="UP000801492"/>
    </source>
</evidence>
<gene>
    <name evidence="9" type="ORF">ILUMI_26832</name>
</gene>
<dbReference type="AlphaFoldDB" id="A0A8K0C637"/>
<keyword evidence="7" id="KW-0539">Nucleus</keyword>
<protein>
    <recommendedName>
        <fullName evidence="8">Paired domain-containing protein</fullName>
    </recommendedName>
</protein>
<dbReference type="Gene3D" id="1.10.10.10">
    <property type="entry name" value="Winged helix-like DNA-binding domain superfamily/Winged helix DNA-binding domain"/>
    <property type="match status" value="2"/>
</dbReference>
<evidence type="ECO:0000256" key="3">
    <source>
        <dbReference type="ARBA" id="ARBA00022724"/>
    </source>
</evidence>
<evidence type="ECO:0000256" key="4">
    <source>
        <dbReference type="ARBA" id="ARBA00023015"/>
    </source>
</evidence>
<dbReference type="FunFam" id="1.10.10.10:FF:000003">
    <property type="entry name" value="Paired box protein Pax-6"/>
    <property type="match status" value="1"/>
</dbReference>
<evidence type="ECO:0000256" key="6">
    <source>
        <dbReference type="ARBA" id="ARBA00023163"/>
    </source>
</evidence>
<dbReference type="GO" id="GO:0000978">
    <property type="term" value="F:RNA polymerase II cis-regulatory region sequence-specific DNA binding"/>
    <property type="evidence" value="ECO:0007669"/>
    <property type="project" value="TreeGrafter"/>
</dbReference>
<dbReference type="CDD" id="cd00131">
    <property type="entry name" value="PAX"/>
    <property type="match status" value="1"/>
</dbReference>
<dbReference type="SUPFAM" id="SSF46689">
    <property type="entry name" value="Homeodomain-like"/>
    <property type="match status" value="1"/>
</dbReference>
<sequence length="329" mass="36904">ANYCRCLFLGQAGVNQLGGVFVNGRPLPDCVRRRIVELALLGVRPCDISRQLLVSHGCVSKILTRFYETGSIRPGSIGGSKTKQVATPTVVKKILKFKQENPGMFAWEIREQLVAQRVCEPHSIPSVSSVNRILRNSGAWPDPPELLHHPRPTHPESLINSDIYAKQITTLNSRLPYFPSLSESSYTNSRLAALQQQLHISTNTTLDQHTGNAWSSLVVPYHPINTSNTPPHTEKPLISISETSATTIQNQEKPPVKKRNPYSIEELLKKPEKKEKRFNEMVLRTNMQQPFGVVVENGIEDHSIHRNLGTILNQNEQCFEDAIDVKVNL</sequence>
<dbReference type="GO" id="GO:0009791">
    <property type="term" value="P:post-embryonic development"/>
    <property type="evidence" value="ECO:0007669"/>
    <property type="project" value="UniProtKB-ARBA"/>
</dbReference>